<evidence type="ECO:0000313" key="5">
    <source>
        <dbReference type="EMBL" id="SJZ50477.1"/>
    </source>
</evidence>
<dbReference type="EMBL" id="FUWG01000010">
    <property type="protein sequence ID" value="SJZ50477.1"/>
    <property type="molecule type" value="Genomic_DNA"/>
</dbReference>
<dbReference type="Pfam" id="PF00015">
    <property type="entry name" value="MCPsignal"/>
    <property type="match status" value="1"/>
</dbReference>
<sequence>MFTFLKKPAVISESEELQPNVESVDKCFLNFVDLMEKMSLLFRKNIASSSDVISHVLRQQEKFQLFSGSMEETVSAIVSINSQIAEVNSFIENLDAAVHSSSAAIEQITSSVHNVADIVSERISITKELSEAAGNGSEKVRKVLGVIDVLSQNVDAIKGVIAAINEISEKTNLLAMNAAIEAAHAGKAGLGFAVVAGEIRSLSEVTRKNAADIQKTLKSMITTLSDAHITADEAGGAMKYIGGKVQETTESFNEITSEMESLSDGSDNILASVRTISGSSEDLKNRFSSVAANMNTIVSSTESGKASFDEIKASSEQISGLMSADLFNMNDMIQCALDIDGCLAKKQQEAAAASGVPSFPFTNIILKHLSWVTKVRALIDGKLSGEGISLGDHHACDLGKWIDTQAESLGLSEKPSFKALVESHEALHSVVHDVFNNLETLSLSEREDRYATLLKKSQAVIDNLVVIRSELKTA</sequence>
<keyword evidence="3" id="KW-0807">Transducer</keyword>
<evidence type="ECO:0000256" key="1">
    <source>
        <dbReference type="ARBA" id="ARBA00022500"/>
    </source>
</evidence>
<evidence type="ECO:0000259" key="4">
    <source>
        <dbReference type="PROSITE" id="PS50111"/>
    </source>
</evidence>
<organism evidence="5 6">
    <name type="scientific">Treponema porcinum</name>
    <dbReference type="NCBI Taxonomy" id="261392"/>
    <lineage>
        <taxon>Bacteria</taxon>
        <taxon>Pseudomonadati</taxon>
        <taxon>Spirochaetota</taxon>
        <taxon>Spirochaetia</taxon>
        <taxon>Spirochaetales</taxon>
        <taxon>Treponemataceae</taxon>
        <taxon>Treponema</taxon>
    </lineage>
</organism>
<dbReference type="RefSeq" id="WP_078933395.1">
    <property type="nucleotide sequence ID" value="NZ_FUWG01000010.1"/>
</dbReference>
<evidence type="ECO:0000313" key="6">
    <source>
        <dbReference type="Proteomes" id="UP000190423"/>
    </source>
</evidence>
<dbReference type="InterPro" id="IPR004089">
    <property type="entry name" value="MCPsignal_dom"/>
</dbReference>
<gene>
    <name evidence="5" type="ORF">SAMN02745149_01488</name>
</gene>
<evidence type="ECO:0000256" key="3">
    <source>
        <dbReference type="PROSITE-ProRule" id="PRU00284"/>
    </source>
</evidence>
<evidence type="ECO:0000256" key="2">
    <source>
        <dbReference type="ARBA" id="ARBA00029447"/>
    </source>
</evidence>
<dbReference type="Pfam" id="PF13682">
    <property type="entry name" value="CZB"/>
    <property type="match status" value="1"/>
</dbReference>
<dbReference type="InterPro" id="IPR051310">
    <property type="entry name" value="MCP_chemotaxis"/>
</dbReference>
<dbReference type="STRING" id="261392.SAMN02745149_01488"/>
<dbReference type="PANTHER" id="PTHR43531:SF11">
    <property type="entry name" value="METHYL-ACCEPTING CHEMOTAXIS PROTEIN 3"/>
    <property type="match status" value="1"/>
</dbReference>
<dbReference type="AlphaFoldDB" id="A0A1T4L7A8"/>
<reference evidence="5 6" key="1">
    <citation type="submission" date="2017-02" db="EMBL/GenBank/DDBJ databases">
        <authorList>
            <person name="Peterson S.W."/>
        </authorList>
    </citation>
    <scope>NUCLEOTIDE SEQUENCE [LARGE SCALE GENOMIC DNA]</scope>
    <source>
        <strain evidence="5 6">ATCC BAA-908</strain>
    </source>
</reference>
<dbReference type="Proteomes" id="UP000190423">
    <property type="component" value="Unassembled WGS sequence"/>
</dbReference>
<feature type="domain" description="Methyl-accepting transducer" evidence="4">
    <location>
        <begin position="69"/>
        <end position="291"/>
    </location>
</feature>
<name>A0A1T4L7A8_TREPO</name>
<protein>
    <submittedName>
        <fullName evidence="5">Methyl-accepting chemotaxis protein</fullName>
    </submittedName>
</protein>
<comment type="similarity">
    <text evidence="2">Belongs to the methyl-accepting chemotaxis (MCP) protein family.</text>
</comment>
<keyword evidence="6" id="KW-1185">Reference proteome</keyword>
<accession>A0A1T4L7A8</accession>
<dbReference type="SUPFAM" id="SSF58104">
    <property type="entry name" value="Methyl-accepting chemotaxis protein (MCP) signaling domain"/>
    <property type="match status" value="1"/>
</dbReference>
<keyword evidence="1" id="KW-0145">Chemotaxis</keyword>
<dbReference type="GO" id="GO:0005886">
    <property type="term" value="C:plasma membrane"/>
    <property type="evidence" value="ECO:0007669"/>
    <property type="project" value="TreeGrafter"/>
</dbReference>
<dbReference type="InterPro" id="IPR025991">
    <property type="entry name" value="Chemoreceptor_zinc-bind_dom"/>
</dbReference>
<dbReference type="Gene3D" id="1.20.120.30">
    <property type="entry name" value="Aspartate receptor, ligand-binding domain"/>
    <property type="match status" value="1"/>
</dbReference>
<dbReference type="GeneID" id="78316781"/>
<dbReference type="GO" id="GO:0004888">
    <property type="term" value="F:transmembrane signaling receptor activity"/>
    <property type="evidence" value="ECO:0007669"/>
    <property type="project" value="InterPro"/>
</dbReference>
<dbReference type="GO" id="GO:0007165">
    <property type="term" value="P:signal transduction"/>
    <property type="evidence" value="ECO:0007669"/>
    <property type="project" value="UniProtKB-KW"/>
</dbReference>
<dbReference type="InterPro" id="IPR004090">
    <property type="entry name" value="Chemotax_Me-accpt_rcpt"/>
</dbReference>
<dbReference type="GO" id="GO:0006935">
    <property type="term" value="P:chemotaxis"/>
    <property type="evidence" value="ECO:0007669"/>
    <property type="project" value="UniProtKB-KW"/>
</dbReference>
<dbReference type="PROSITE" id="PS50111">
    <property type="entry name" value="CHEMOTAXIS_TRANSDUC_2"/>
    <property type="match status" value="1"/>
</dbReference>
<dbReference type="PRINTS" id="PR00260">
    <property type="entry name" value="CHEMTRNSDUCR"/>
</dbReference>
<dbReference type="OrthoDB" id="9808588at2"/>
<dbReference type="Gene3D" id="1.10.287.950">
    <property type="entry name" value="Methyl-accepting chemotaxis protein"/>
    <property type="match status" value="1"/>
</dbReference>
<dbReference type="SMART" id="SM00283">
    <property type="entry name" value="MA"/>
    <property type="match status" value="1"/>
</dbReference>
<dbReference type="PANTHER" id="PTHR43531">
    <property type="entry name" value="PROTEIN ICFG"/>
    <property type="match status" value="1"/>
</dbReference>
<proteinExistence type="inferred from homology"/>